<proteinExistence type="predicted"/>
<accession>A0A6J5NPH4</accession>
<evidence type="ECO:0000313" key="1">
    <source>
        <dbReference type="EMBL" id="CAB4159261.1"/>
    </source>
</evidence>
<gene>
    <name evidence="1" type="ORF">UFOVP699_78</name>
</gene>
<protein>
    <submittedName>
        <fullName evidence="1">Uncharacterized protein</fullName>
    </submittedName>
</protein>
<sequence length="139" mass="15412">MIESGTELITLIDGENYSPTFISTDKRKGPGEKTTVGYWQIGDTTQHGFARGPVFKVEFVDLSNVTTPTHVKIWGVDNQDADAPIYPLSYFKSSTSPWSTTVHVYLQKFQFCDSAGTPVAADGDYLVVGYKKRVLPLAW</sequence>
<name>A0A6J5NPH4_9CAUD</name>
<organism evidence="1">
    <name type="scientific">uncultured Caudovirales phage</name>
    <dbReference type="NCBI Taxonomy" id="2100421"/>
    <lineage>
        <taxon>Viruses</taxon>
        <taxon>Duplodnaviria</taxon>
        <taxon>Heunggongvirae</taxon>
        <taxon>Uroviricota</taxon>
        <taxon>Caudoviricetes</taxon>
        <taxon>Peduoviridae</taxon>
        <taxon>Maltschvirus</taxon>
        <taxon>Maltschvirus maltsch</taxon>
    </lineage>
</organism>
<reference evidence="1" key="1">
    <citation type="submission" date="2020-04" db="EMBL/GenBank/DDBJ databases">
        <authorList>
            <person name="Chiriac C."/>
            <person name="Salcher M."/>
            <person name="Ghai R."/>
            <person name="Kavagutti S V."/>
        </authorList>
    </citation>
    <scope>NUCLEOTIDE SEQUENCE</scope>
</reference>
<dbReference type="EMBL" id="LR796670">
    <property type="protein sequence ID" value="CAB4159261.1"/>
    <property type="molecule type" value="Genomic_DNA"/>
</dbReference>